<evidence type="ECO:0000313" key="1">
    <source>
        <dbReference type="EMBL" id="SPR16439.1"/>
    </source>
</evidence>
<proteinExistence type="predicted"/>
<accession>A0A2U3RT96</accession>
<sequence>MNSNLKNILKQTDIVCSNMNDLVVQGIANILNNGVRVSAKSKHCLQAYNVSYTLTNPLDRVFTLRRPYSIAICVGSY</sequence>
<reference evidence="2" key="1">
    <citation type="submission" date="2018-03" db="EMBL/GenBank/DDBJ databases">
        <authorList>
            <person name="Batty M. E."/>
            <person name="Batty M E."/>
        </authorList>
    </citation>
    <scope>NUCLEOTIDE SEQUENCE [LARGE SCALE GENOMIC DNA]</scope>
</reference>
<dbReference type="Proteomes" id="UP000245243">
    <property type="component" value="Chromosome I"/>
</dbReference>
<evidence type="ECO:0000313" key="2">
    <source>
        <dbReference type="Proteomes" id="UP000245243"/>
    </source>
</evidence>
<dbReference type="EMBL" id="LS398548">
    <property type="protein sequence ID" value="SPR16439.1"/>
    <property type="molecule type" value="Genomic_DNA"/>
</dbReference>
<gene>
    <name evidence="1" type="ORF">KARP_02335</name>
</gene>
<dbReference type="AlphaFoldDB" id="A0A2U3RT96"/>
<name>A0A2U3RT96_ORITS</name>
<organism evidence="1 2">
    <name type="scientific">Orientia tsutsugamushi</name>
    <name type="common">Rickettsia tsutsugamushi</name>
    <dbReference type="NCBI Taxonomy" id="784"/>
    <lineage>
        <taxon>Bacteria</taxon>
        <taxon>Pseudomonadati</taxon>
        <taxon>Pseudomonadota</taxon>
        <taxon>Alphaproteobacteria</taxon>
        <taxon>Rickettsiales</taxon>
        <taxon>Rickettsiaceae</taxon>
        <taxon>Rickettsieae</taxon>
        <taxon>Orientia</taxon>
    </lineage>
</organism>
<protein>
    <submittedName>
        <fullName evidence="1">Uncharacterized protein</fullName>
    </submittedName>
</protein>